<dbReference type="EMBL" id="CAJVPW010005382">
    <property type="protein sequence ID" value="CAG8554036.1"/>
    <property type="molecule type" value="Genomic_DNA"/>
</dbReference>
<keyword evidence="2" id="KW-1185">Reference proteome</keyword>
<protein>
    <submittedName>
        <fullName evidence="1">565_t:CDS:1</fullName>
    </submittedName>
</protein>
<organism evidence="1 2">
    <name type="scientific">Cetraspora pellucida</name>
    <dbReference type="NCBI Taxonomy" id="1433469"/>
    <lineage>
        <taxon>Eukaryota</taxon>
        <taxon>Fungi</taxon>
        <taxon>Fungi incertae sedis</taxon>
        <taxon>Mucoromycota</taxon>
        <taxon>Glomeromycotina</taxon>
        <taxon>Glomeromycetes</taxon>
        <taxon>Diversisporales</taxon>
        <taxon>Gigasporaceae</taxon>
        <taxon>Cetraspora</taxon>
    </lineage>
</organism>
<feature type="non-terminal residue" evidence="1">
    <location>
        <position position="109"/>
    </location>
</feature>
<gene>
    <name evidence="1" type="ORF">SPELUC_LOCUS5323</name>
</gene>
<comment type="caution">
    <text evidence="1">The sequence shown here is derived from an EMBL/GenBank/DDBJ whole genome shotgun (WGS) entry which is preliminary data.</text>
</comment>
<evidence type="ECO:0000313" key="2">
    <source>
        <dbReference type="Proteomes" id="UP000789366"/>
    </source>
</evidence>
<reference evidence="1" key="1">
    <citation type="submission" date="2021-06" db="EMBL/GenBank/DDBJ databases">
        <authorList>
            <person name="Kallberg Y."/>
            <person name="Tangrot J."/>
            <person name="Rosling A."/>
        </authorList>
    </citation>
    <scope>NUCLEOTIDE SEQUENCE</scope>
    <source>
        <strain evidence="1">28 12/20/2015</strain>
    </source>
</reference>
<sequence length="109" mass="12849">MLRKVRLALYNALNYYWDYPTHEFLLATILDFRNKKIVFATDSQRIEAKAYLVVKYKLFKESASTLHGIIQMKDDKKENALLANMYTSSIQDPKIIKEIQIYLMLPKIS</sequence>
<dbReference type="Proteomes" id="UP000789366">
    <property type="component" value="Unassembled WGS sequence"/>
</dbReference>
<evidence type="ECO:0000313" key="1">
    <source>
        <dbReference type="EMBL" id="CAG8554036.1"/>
    </source>
</evidence>
<name>A0ACA9LVU0_9GLOM</name>
<proteinExistence type="predicted"/>
<accession>A0ACA9LVU0</accession>